<dbReference type="OrthoDB" id="5348546at2759"/>
<protein>
    <recommendedName>
        <fullName evidence="2">FHA domain-containing protein</fullName>
    </recommendedName>
</protein>
<feature type="compositionally biased region" description="Low complexity" evidence="1">
    <location>
        <begin position="353"/>
        <end position="363"/>
    </location>
</feature>
<dbReference type="InterPro" id="IPR000253">
    <property type="entry name" value="FHA_dom"/>
</dbReference>
<feature type="region of interest" description="Disordered" evidence="1">
    <location>
        <begin position="1"/>
        <end position="98"/>
    </location>
</feature>
<dbReference type="AlphaFoldDB" id="A0A6A6U9M3"/>
<dbReference type="PROSITE" id="PS50006">
    <property type="entry name" value="FHA_DOMAIN"/>
    <property type="match status" value="1"/>
</dbReference>
<reference evidence="3" key="1">
    <citation type="journal article" date="2020" name="Stud. Mycol.">
        <title>101 Dothideomycetes genomes: a test case for predicting lifestyles and emergence of pathogens.</title>
        <authorList>
            <person name="Haridas S."/>
            <person name="Albert R."/>
            <person name="Binder M."/>
            <person name="Bloem J."/>
            <person name="Labutti K."/>
            <person name="Salamov A."/>
            <person name="Andreopoulos B."/>
            <person name="Baker S."/>
            <person name="Barry K."/>
            <person name="Bills G."/>
            <person name="Bluhm B."/>
            <person name="Cannon C."/>
            <person name="Castanera R."/>
            <person name="Culley D."/>
            <person name="Daum C."/>
            <person name="Ezra D."/>
            <person name="Gonzalez J."/>
            <person name="Henrissat B."/>
            <person name="Kuo A."/>
            <person name="Liang C."/>
            <person name="Lipzen A."/>
            <person name="Lutzoni F."/>
            <person name="Magnuson J."/>
            <person name="Mondo S."/>
            <person name="Nolan M."/>
            <person name="Ohm R."/>
            <person name="Pangilinan J."/>
            <person name="Park H.-J."/>
            <person name="Ramirez L."/>
            <person name="Alfaro M."/>
            <person name="Sun H."/>
            <person name="Tritt A."/>
            <person name="Yoshinaga Y."/>
            <person name="Zwiers L.-H."/>
            <person name="Turgeon B."/>
            <person name="Goodwin S."/>
            <person name="Spatafora J."/>
            <person name="Crous P."/>
            <person name="Grigoriev I."/>
        </authorList>
    </citation>
    <scope>NUCLEOTIDE SEQUENCE</scope>
    <source>
        <strain evidence="3">CBS 115976</strain>
    </source>
</reference>
<feature type="compositionally biased region" description="Basic residues" evidence="1">
    <location>
        <begin position="364"/>
        <end position="375"/>
    </location>
</feature>
<feature type="region of interest" description="Disordered" evidence="1">
    <location>
        <begin position="238"/>
        <end position="260"/>
    </location>
</feature>
<feature type="compositionally biased region" description="Low complexity" evidence="1">
    <location>
        <begin position="241"/>
        <end position="255"/>
    </location>
</feature>
<feature type="compositionally biased region" description="Polar residues" evidence="1">
    <location>
        <begin position="21"/>
        <end position="30"/>
    </location>
</feature>
<feature type="compositionally biased region" description="Polar residues" evidence="1">
    <location>
        <begin position="75"/>
        <end position="87"/>
    </location>
</feature>
<sequence length="503" mass="55505">MSFFSDASNSMDRPLGVPGTISANSALSQPPNQPTRRPALLPAFEPISSSPPALARKRRFEDVVPQEPAYPTPVPTSSTGILTSSSPRRPGLQRTASTLSERAPLCDVPTVSILENGDHLYLGRSSNSCHYQLPYNRLISRRHVSVRYHAPTQDHAFGQIVIKCLGWNGCTVRCKARTHEIKKDEEFIQVDPSAEVMLDVMDTRVILAWPETTVPRLAALRSESPWASPSRRQLATEAFASSPPVQQRSPVSISPAGRLSRTLFPQTQPELQIYEDPTSDAPQQPVNDENAPPAAVSKISNSSFSSSSELSDNENEENEPIVHSFGPFGANIISRLDSFSANSPERKRKPGPESRSPQQSSSPKRQKASPPRKRRNESPIKNHVINQLAFSRVHAVPISAIFKNLPADLKDASNSPTSSPSQQDQALTDDILRDIVHAIPCIGEISRSGKDAAGKVLENEFYYMPERDENVMRRDAVTNGMGSSGLRSVRKNHKQYYWKKPRA</sequence>
<keyword evidence="4" id="KW-1185">Reference proteome</keyword>
<proteinExistence type="predicted"/>
<evidence type="ECO:0000259" key="2">
    <source>
        <dbReference type="PROSITE" id="PS50006"/>
    </source>
</evidence>
<feature type="compositionally biased region" description="Polar residues" evidence="1">
    <location>
        <begin position="1"/>
        <end position="11"/>
    </location>
</feature>
<gene>
    <name evidence="3" type="ORF">BT63DRAFT_414636</name>
</gene>
<evidence type="ECO:0000313" key="4">
    <source>
        <dbReference type="Proteomes" id="UP000799302"/>
    </source>
</evidence>
<feature type="compositionally biased region" description="Low complexity" evidence="1">
    <location>
        <begin position="300"/>
        <end position="310"/>
    </location>
</feature>
<dbReference type="Proteomes" id="UP000799302">
    <property type="component" value="Unassembled WGS sequence"/>
</dbReference>
<feature type="region of interest" description="Disordered" evidence="1">
    <location>
        <begin position="275"/>
        <end position="326"/>
    </location>
</feature>
<dbReference type="EMBL" id="MU004236">
    <property type="protein sequence ID" value="KAF2668660.1"/>
    <property type="molecule type" value="Genomic_DNA"/>
</dbReference>
<feature type="region of interest" description="Disordered" evidence="1">
    <location>
        <begin position="341"/>
        <end position="383"/>
    </location>
</feature>
<feature type="domain" description="FHA" evidence="2">
    <location>
        <begin position="120"/>
        <end position="172"/>
    </location>
</feature>
<dbReference type="SUPFAM" id="SSF49879">
    <property type="entry name" value="SMAD/FHA domain"/>
    <property type="match status" value="1"/>
</dbReference>
<evidence type="ECO:0000256" key="1">
    <source>
        <dbReference type="SAM" id="MobiDB-lite"/>
    </source>
</evidence>
<name>A0A6A6U9M3_9PEZI</name>
<dbReference type="InterPro" id="IPR008984">
    <property type="entry name" value="SMAD_FHA_dom_sf"/>
</dbReference>
<dbReference type="CDD" id="cd22699">
    <property type="entry name" value="FHA_PLM2-like"/>
    <property type="match status" value="1"/>
</dbReference>
<accession>A0A6A6U9M3</accession>
<evidence type="ECO:0000313" key="3">
    <source>
        <dbReference type="EMBL" id="KAF2668660.1"/>
    </source>
</evidence>
<organism evidence="3 4">
    <name type="scientific">Microthyrium microscopicum</name>
    <dbReference type="NCBI Taxonomy" id="703497"/>
    <lineage>
        <taxon>Eukaryota</taxon>
        <taxon>Fungi</taxon>
        <taxon>Dikarya</taxon>
        <taxon>Ascomycota</taxon>
        <taxon>Pezizomycotina</taxon>
        <taxon>Dothideomycetes</taxon>
        <taxon>Dothideomycetes incertae sedis</taxon>
        <taxon>Microthyriales</taxon>
        <taxon>Microthyriaceae</taxon>
        <taxon>Microthyrium</taxon>
    </lineage>
</organism>